<evidence type="ECO:0000313" key="3">
    <source>
        <dbReference type="WBParaSite" id="GPUH_0000370001-mRNA-1"/>
    </source>
</evidence>
<protein>
    <submittedName>
        <fullName evidence="3">Tnp_zf-ribbon_2 domain-containing protein</fullName>
    </submittedName>
</protein>
<evidence type="ECO:0000313" key="2">
    <source>
        <dbReference type="Proteomes" id="UP000271098"/>
    </source>
</evidence>
<sequence>MDASSFSVVCERNNKAKATQADRITVADNGEQKKCRARFGVVNQDQWCKHCKRKKRCLWYRELKDEM</sequence>
<name>A0A183D4Q2_9BILA</name>
<organism evidence="3">
    <name type="scientific">Gongylonema pulchrum</name>
    <dbReference type="NCBI Taxonomy" id="637853"/>
    <lineage>
        <taxon>Eukaryota</taxon>
        <taxon>Metazoa</taxon>
        <taxon>Ecdysozoa</taxon>
        <taxon>Nematoda</taxon>
        <taxon>Chromadorea</taxon>
        <taxon>Rhabditida</taxon>
        <taxon>Spirurina</taxon>
        <taxon>Spiruromorpha</taxon>
        <taxon>Spiruroidea</taxon>
        <taxon>Gongylonematidae</taxon>
        <taxon>Gongylonema</taxon>
    </lineage>
</organism>
<dbReference type="SMART" id="SM01366">
    <property type="entry name" value="c-clamp"/>
    <property type="match status" value="1"/>
</dbReference>
<dbReference type="AlphaFoldDB" id="A0A183D4Q2"/>
<dbReference type="EMBL" id="UYRT01006458">
    <property type="protein sequence ID" value="VDK40583.1"/>
    <property type="molecule type" value="Genomic_DNA"/>
</dbReference>
<reference evidence="1 2" key="2">
    <citation type="submission" date="2018-11" db="EMBL/GenBank/DDBJ databases">
        <authorList>
            <consortium name="Pathogen Informatics"/>
        </authorList>
    </citation>
    <scope>NUCLEOTIDE SEQUENCE [LARGE SCALE GENOMIC DNA]</scope>
</reference>
<reference evidence="3" key="1">
    <citation type="submission" date="2016-06" db="UniProtKB">
        <authorList>
            <consortium name="WormBaseParasite"/>
        </authorList>
    </citation>
    <scope>IDENTIFICATION</scope>
</reference>
<proteinExistence type="predicted"/>
<gene>
    <name evidence="1" type="ORF">GPUH_LOCUS3694</name>
</gene>
<accession>A0A183D4Q2</accession>
<dbReference type="OrthoDB" id="5847532at2759"/>
<evidence type="ECO:0000313" key="1">
    <source>
        <dbReference type="EMBL" id="VDK40583.1"/>
    </source>
</evidence>
<keyword evidence="2" id="KW-1185">Reference proteome</keyword>
<dbReference type="Proteomes" id="UP000271098">
    <property type="component" value="Unassembled WGS sequence"/>
</dbReference>
<dbReference type="WBParaSite" id="GPUH_0000370001-mRNA-1">
    <property type="protein sequence ID" value="GPUH_0000370001-mRNA-1"/>
    <property type="gene ID" value="GPUH_0000370001"/>
</dbReference>